<dbReference type="Proteomes" id="UP000218209">
    <property type="component" value="Unassembled WGS sequence"/>
</dbReference>
<evidence type="ECO:0000313" key="4">
    <source>
        <dbReference type="Proteomes" id="UP000218209"/>
    </source>
</evidence>
<sequence length="320" mass="31164">MFTATAVLAAAAAAAAAADLATATVVDSATHVVALPVGVAVAAAAVAATAAAGRAPRGGPPPVAAALLPHTPAAPARRAVDAPPPPTVRALASWALAGRYTYAGTAKYAASAAWRVCPASLTIRPYAAVQLSRDASGGLWLPPPTMRWNDTAACTAVPPADRSLFVIGAAAVFGGGNAAGRGGAYPALTAAIAAAGAGAVGATLHAQGHDFTIVHAAADVACGRSGRLPAGSLAFVLRDEVGSFLIGTTPIPPRHKALLLFVAPRDGRAAAGGRCLLSTAVFTAGGQLLAADTPPPPADGEAPPGFAAARVTAVRAAACL</sequence>
<evidence type="ECO:0000313" key="3">
    <source>
        <dbReference type="EMBL" id="OSX71015.1"/>
    </source>
</evidence>
<protein>
    <submittedName>
        <fullName evidence="3">Uncharacterized protein</fullName>
    </submittedName>
</protein>
<organism evidence="3 4">
    <name type="scientific">Porphyra umbilicalis</name>
    <name type="common">Purple laver</name>
    <name type="synonym">Red alga</name>
    <dbReference type="NCBI Taxonomy" id="2786"/>
    <lineage>
        <taxon>Eukaryota</taxon>
        <taxon>Rhodophyta</taxon>
        <taxon>Bangiophyceae</taxon>
        <taxon>Bangiales</taxon>
        <taxon>Bangiaceae</taxon>
        <taxon>Porphyra</taxon>
    </lineage>
</organism>
<evidence type="ECO:0000256" key="2">
    <source>
        <dbReference type="SAM" id="SignalP"/>
    </source>
</evidence>
<gene>
    <name evidence="3" type="ORF">BU14_0615s0004</name>
</gene>
<feature type="transmembrane region" description="Helical" evidence="1">
    <location>
        <begin position="33"/>
        <end position="52"/>
    </location>
</feature>
<dbReference type="EMBL" id="KV919180">
    <property type="protein sequence ID" value="OSX71015.1"/>
    <property type="molecule type" value="Genomic_DNA"/>
</dbReference>
<keyword evidence="2" id="KW-0732">Signal</keyword>
<accession>A0A1X6NR11</accession>
<keyword evidence="1" id="KW-0812">Transmembrane</keyword>
<reference evidence="3 4" key="1">
    <citation type="submission" date="2017-03" db="EMBL/GenBank/DDBJ databases">
        <title>WGS assembly of Porphyra umbilicalis.</title>
        <authorList>
            <person name="Brawley S.H."/>
            <person name="Blouin N.A."/>
            <person name="Ficko-Blean E."/>
            <person name="Wheeler G.L."/>
            <person name="Lohr M."/>
            <person name="Goodson H.V."/>
            <person name="Jenkins J.W."/>
            <person name="Blaby-Haas C.E."/>
            <person name="Helliwell K.E."/>
            <person name="Chan C."/>
            <person name="Marriage T."/>
            <person name="Bhattacharya D."/>
            <person name="Klein A.S."/>
            <person name="Badis Y."/>
            <person name="Brodie J."/>
            <person name="Cao Y."/>
            <person name="Collen J."/>
            <person name="Dittami S.M."/>
            <person name="Gachon C.M."/>
            <person name="Green B.R."/>
            <person name="Karpowicz S."/>
            <person name="Kim J.W."/>
            <person name="Kudahl U."/>
            <person name="Lin S."/>
            <person name="Michel G."/>
            <person name="Mittag M."/>
            <person name="Olson B.J."/>
            <person name="Pangilinan J."/>
            <person name="Peng Y."/>
            <person name="Qiu H."/>
            <person name="Shu S."/>
            <person name="Singer J.T."/>
            <person name="Smith A.G."/>
            <person name="Sprecher B.N."/>
            <person name="Wagner V."/>
            <person name="Wang W."/>
            <person name="Wang Z.-Y."/>
            <person name="Yan J."/>
            <person name="Yarish C."/>
            <person name="Zoeuner-Riek S."/>
            <person name="Zhuang Y."/>
            <person name="Zou Y."/>
            <person name="Lindquist E.A."/>
            <person name="Grimwood J."/>
            <person name="Barry K."/>
            <person name="Rokhsar D.S."/>
            <person name="Schmutz J."/>
            <person name="Stiller J.W."/>
            <person name="Grossman A.R."/>
            <person name="Prochnik S.E."/>
        </authorList>
    </citation>
    <scope>NUCLEOTIDE SEQUENCE [LARGE SCALE GENOMIC DNA]</scope>
    <source>
        <strain evidence="3">4086291</strain>
    </source>
</reference>
<feature type="signal peptide" evidence="2">
    <location>
        <begin position="1"/>
        <end position="17"/>
    </location>
</feature>
<keyword evidence="1" id="KW-0472">Membrane</keyword>
<evidence type="ECO:0000256" key="1">
    <source>
        <dbReference type="SAM" id="Phobius"/>
    </source>
</evidence>
<feature type="chain" id="PRO_5012078174" evidence="2">
    <location>
        <begin position="18"/>
        <end position="320"/>
    </location>
</feature>
<dbReference type="AlphaFoldDB" id="A0A1X6NR11"/>
<proteinExistence type="predicted"/>
<keyword evidence="4" id="KW-1185">Reference proteome</keyword>
<keyword evidence="1" id="KW-1133">Transmembrane helix</keyword>
<name>A0A1X6NR11_PORUM</name>